<keyword evidence="4" id="KW-1185">Reference proteome</keyword>
<name>A0ABT5L6C3_9ALTE</name>
<dbReference type="Pfam" id="PF11172">
    <property type="entry name" value="DUF2959"/>
    <property type="match status" value="1"/>
</dbReference>
<evidence type="ECO:0000313" key="4">
    <source>
        <dbReference type="Proteomes" id="UP001218788"/>
    </source>
</evidence>
<dbReference type="PROSITE" id="PS51257">
    <property type="entry name" value="PROKAR_LIPOPROTEIN"/>
    <property type="match status" value="1"/>
</dbReference>
<organism evidence="3 4">
    <name type="scientific">Alteromonas gilva</name>
    <dbReference type="NCBI Taxonomy" id="2987522"/>
    <lineage>
        <taxon>Bacteria</taxon>
        <taxon>Pseudomonadati</taxon>
        <taxon>Pseudomonadota</taxon>
        <taxon>Gammaproteobacteria</taxon>
        <taxon>Alteromonadales</taxon>
        <taxon>Alteromonadaceae</taxon>
        <taxon>Alteromonas/Salinimonas group</taxon>
        <taxon>Alteromonas</taxon>
    </lineage>
</organism>
<feature type="coiled-coil region" evidence="1">
    <location>
        <begin position="36"/>
        <end position="63"/>
    </location>
</feature>
<dbReference type="EMBL" id="JAQQXP010000003">
    <property type="protein sequence ID" value="MDC8832412.1"/>
    <property type="molecule type" value="Genomic_DNA"/>
</dbReference>
<keyword evidence="2" id="KW-0732">Signal</keyword>
<evidence type="ECO:0000313" key="3">
    <source>
        <dbReference type="EMBL" id="MDC8832412.1"/>
    </source>
</evidence>
<dbReference type="Proteomes" id="UP001218788">
    <property type="component" value="Unassembled WGS sequence"/>
</dbReference>
<dbReference type="Gene3D" id="1.20.5.300">
    <property type="match status" value="1"/>
</dbReference>
<dbReference type="RefSeq" id="WP_273642235.1">
    <property type="nucleotide sequence ID" value="NZ_JAQQXP010000003.1"/>
</dbReference>
<accession>A0ABT5L6C3</accession>
<evidence type="ECO:0000256" key="1">
    <source>
        <dbReference type="SAM" id="Coils"/>
    </source>
</evidence>
<feature type="chain" id="PRO_5045328527" evidence="2">
    <location>
        <begin position="19"/>
        <end position="215"/>
    </location>
</feature>
<comment type="caution">
    <text evidence="3">The sequence shown here is derived from an EMBL/GenBank/DDBJ whole genome shotgun (WGS) entry which is preliminary data.</text>
</comment>
<dbReference type="InterPro" id="IPR021342">
    <property type="entry name" value="DUF2959"/>
</dbReference>
<keyword evidence="1" id="KW-0175">Coiled coil</keyword>
<reference evidence="3 4" key="1">
    <citation type="submission" date="2022-10" db="EMBL/GenBank/DDBJ databases">
        <title>Alteromonas sp. chi3 Genome sequencing.</title>
        <authorList>
            <person name="Park S."/>
        </authorList>
    </citation>
    <scope>NUCLEOTIDE SEQUENCE [LARGE SCALE GENOMIC DNA]</scope>
    <source>
        <strain evidence="4">chi3</strain>
    </source>
</reference>
<sequence length="215" mass="23896">MIKLVSAVLLLTVIGALAGCQSAYYAAWEKVGVEKREILVDRVEDARESQEEAEKQFSSALEEFSALLQFDGGELEDAYQSLSDQYEASKSAADDVTTRIDKIESVAEALFDEWEAELEEYSNAGLKRSSQQTLNETRLKYNKMLRAMRRVENSMQPVLQTLQDNVLYLKHNLNASAVGALQGELSTIQRDVKSLLADMQTAIAQSDAFIAGMGR</sequence>
<protein>
    <submittedName>
        <fullName evidence="3">DUF2959 domain-containing protein</fullName>
    </submittedName>
</protein>
<proteinExistence type="predicted"/>
<feature type="signal peptide" evidence="2">
    <location>
        <begin position="1"/>
        <end position="18"/>
    </location>
</feature>
<gene>
    <name evidence="3" type="ORF">OIK42_16775</name>
</gene>
<evidence type="ECO:0000256" key="2">
    <source>
        <dbReference type="SAM" id="SignalP"/>
    </source>
</evidence>